<dbReference type="EMBL" id="VBOW01000009">
    <property type="protein sequence ID" value="TMQ60802.1"/>
    <property type="molecule type" value="Genomic_DNA"/>
</dbReference>
<comment type="pathway">
    <text evidence="1 6">Pyrimidine metabolism; UMP biosynthesis via de novo pathway; UMP from orotate: step 1/2.</text>
</comment>
<evidence type="ECO:0000256" key="2">
    <source>
        <dbReference type="ARBA" id="ARBA00011971"/>
    </source>
</evidence>
<evidence type="ECO:0000256" key="3">
    <source>
        <dbReference type="ARBA" id="ARBA00022676"/>
    </source>
</evidence>
<feature type="binding site" evidence="6">
    <location>
        <position position="172"/>
    </location>
    <ligand>
        <name>orotate</name>
        <dbReference type="ChEBI" id="CHEBI:30839"/>
    </ligand>
</feature>
<evidence type="ECO:0000256" key="6">
    <source>
        <dbReference type="HAMAP-Rule" id="MF_01208"/>
    </source>
</evidence>
<name>A0A538TAY8_UNCEI</name>
<evidence type="ECO:0000313" key="7">
    <source>
        <dbReference type="EMBL" id="TMQ60802.1"/>
    </source>
</evidence>
<proteinExistence type="inferred from homology"/>
<dbReference type="Proteomes" id="UP000316852">
    <property type="component" value="Unassembled WGS sequence"/>
</dbReference>
<protein>
    <recommendedName>
        <fullName evidence="2 6">Orotate phosphoribosyltransferase</fullName>
        <shortName evidence="6">OPRT</shortName>
        <shortName evidence="6">OPRTase</shortName>
        <ecNumber evidence="2 6">2.4.2.10</ecNumber>
    </recommendedName>
</protein>
<dbReference type="Gene3D" id="3.40.50.2020">
    <property type="match status" value="1"/>
</dbReference>
<comment type="caution">
    <text evidence="7">The sequence shown here is derived from an EMBL/GenBank/DDBJ whole genome shotgun (WGS) entry which is preliminary data.</text>
</comment>
<dbReference type="InterPro" id="IPR000836">
    <property type="entry name" value="PRTase_dom"/>
</dbReference>
<keyword evidence="3 6" id="KW-0328">Glycosyltransferase</keyword>
<dbReference type="PANTHER" id="PTHR19278:SF9">
    <property type="entry name" value="URIDINE 5'-MONOPHOSPHATE SYNTHASE"/>
    <property type="match status" value="1"/>
</dbReference>
<sequence length="197" mass="21277">MGLWYPSRVTRATGLPAELEADRARLKEILLERSIRFGDFTLSSGLKSKYYADVRQTSLHPEGAVLIARLLDPILLEYGARAVGGLTLGADPIVGALLTWTEIQGRGLPGFIVRKSEKAYGTARRIEGPFDKKLPAAIVDDVITKGGSALAACEAVREAGGAVCVVACVVDRNEGGAEEFKSRGVPFRSIFQIREFL</sequence>
<evidence type="ECO:0000256" key="1">
    <source>
        <dbReference type="ARBA" id="ARBA00004889"/>
    </source>
</evidence>
<dbReference type="UniPathway" id="UPA00070">
    <property type="reaction ID" value="UER00119"/>
</dbReference>
<evidence type="ECO:0000256" key="5">
    <source>
        <dbReference type="ARBA" id="ARBA00022975"/>
    </source>
</evidence>
<comment type="function">
    <text evidence="6">Catalyzes the transfer of a ribosyl phosphate group from 5-phosphoribose 1-diphosphate to orotate, leading to the formation of orotidine monophosphate (OMP).</text>
</comment>
<dbReference type="AlphaFoldDB" id="A0A538TAY8"/>
<comment type="cofactor">
    <cofactor evidence="6">
        <name>Mg(2+)</name>
        <dbReference type="ChEBI" id="CHEBI:18420"/>
    </cofactor>
</comment>
<gene>
    <name evidence="6 7" type="primary">pyrE</name>
    <name evidence="7" type="ORF">E6K76_00650</name>
</gene>
<accession>A0A538TAY8</accession>
<dbReference type="HAMAP" id="MF_01208">
    <property type="entry name" value="PyrE"/>
    <property type="match status" value="1"/>
</dbReference>
<dbReference type="SUPFAM" id="SSF53271">
    <property type="entry name" value="PRTase-like"/>
    <property type="match status" value="1"/>
</dbReference>
<dbReference type="GO" id="GO:0000287">
    <property type="term" value="F:magnesium ion binding"/>
    <property type="evidence" value="ECO:0007669"/>
    <property type="project" value="UniProtKB-UniRule"/>
</dbReference>
<comment type="similarity">
    <text evidence="6">Belongs to the purine/pyrimidine phosphoribosyltransferase family. PyrE subfamily.</text>
</comment>
<reference evidence="7 8" key="1">
    <citation type="journal article" date="2019" name="Nat. Microbiol.">
        <title>Mediterranean grassland soil C-N compound turnover is dependent on rainfall and depth, and is mediated by genomically divergent microorganisms.</title>
        <authorList>
            <person name="Diamond S."/>
            <person name="Andeer P.F."/>
            <person name="Li Z."/>
            <person name="Crits-Christoph A."/>
            <person name="Burstein D."/>
            <person name="Anantharaman K."/>
            <person name="Lane K.R."/>
            <person name="Thomas B.C."/>
            <person name="Pan C."/>
            <person name="Northen T.R."/>
            <person name="Banfield J.F."/>
        </authorList>
    </citation>
    <scope>NUCLEOTIDE SEQUENCE [LARGE SCALE GENOMIC DNA]</scope>
    <source>
        <strain evidence="7">WS_6</strain>
    </source>
</reference>
<comment type="caution">
    <text evidence="6">Lacks conserved residue(s) required for the propagation of feature annotation.</text>
</comment>
<keyword evidence="6" id="KW-0460">Magnesium</keyword>
<dbReference type="EC" id="2.4.2.10" evidence="2 6"/>
<evidence type="ECO:0000256" key="4">
    <source>
        <dbReference type="ARBA" id="ARBA00022679"/>
    </source>
</evidence>
<dbReference type="GO" id="GO:0019856">
    <property type="term" value="P:pyrimidine nucleobase biosynthetic process"/>
    <property type="evidence" value="ECO:0007669"/>
    <property type="project" value="TreeGrafter"/>
</dbReference>
<dbReference type="InterPro" id="IPR029057">
    <property type="entry name" value="PRTase-like"/>
</dbReference>
<dbReference type="InterPro" id="IPR023031">
    <property type="entry name" value="OPRT"/>
</dbReference>
<evidence type="ECO:0000313" key="8">
    <source>
        <dbReference type="Proteomes" id="UP000316852"/>
    </source>
</evidence>
<dbReference type="CDD" id="cd06223">
    <property type="entry name" value="PRTases_typeI"/>
    <property type="match status" value="1"/>
</dbReference>
<organism evidence="7 8">
    <name type="scientific">Eiseniibacteriota bacterium</name>
    <dbReference type="NCBI Taxonomy" id="2212470"/>
    <lineage>
        <taxon>Bacteria</taxon>
        <taxon>Candidatus Eiseniibacteriota</taxon>
    </lineage>
</organism>
<dbReference type="GO" id="GO:0044205">
    <property type="term" value="P:'de novo' UMP biosynthetic process"/>
    <property type="evidence" value="ECO:0007669"/>
    <property type="project" value="UniProtKB-UniRule"/>
</dbReference>
<keyword evidence="5 6" id="KW-0665">Pyrimidine biosynthesis</keyword>
<feature type="binding site" evidence="6">
    <location>
        <position position="114"/>
    </location>
    <ligand>
        <name>5-phospho-alpha-D-ribose 1-diphosphate</name>
        <dbReference type="ChEBI" id="CHEBI:58017"/>
        <note>ligand shared between dimeric partners</note>
    </ligand>
</feature>
<comment type="subunit">
    <text evidence="6">Homodimer.</text>
</comment>
<feature type="binding site" evidence="6">
    <location>
        <position position="118"/>
    </location>
    <ligand>
        <name>5-phospho-alpha-D-ribose 1-diphosphate</name>
        <dbReference type="ChEBI" id="CHEBI:58017"/>
        <note>ligand shared between dimeric partners</note>
    </ligand>
</feature>
<keyword evidence="4 6" id="KW-0808">Transferase</keyword>
<dbReference type="GO" id="GO:0004588">
    <property type="term" value="F:orotate phosphoribosyltransferase activity"/>
    <property type="evidence" value="ECO:0007669"/>
    <property type="project" value="UniProtKB-UniRule"/>
</dbReference>
<feature type="binding site" description="in other chain" evidence="6">
    <location>
        <position position="115"/>
    </location>
    <ligand>
        <name>5-phospho-alpha-D-ribose 1-diphosphate</name>
        <dbReference type="ChEBI" id="CHEBI:58017"/>
        <note>ligand shared between dimeric partners</note>
    </ligand>
</feature>
<comment type="catalytic activity">
    <reaction evidence="6">
        <text>orotidine 5'-phosphate + diphosphate = orotate + 5-phospho-alpha-D-ribose 1-diphosphate</text>
        <dbReference type="Rhea" id="RHEA:10380"/>
        <dbReference type="ChEBI" id="CHEBI:30839"/>
        <dbReference type="ChEBI" id="CHEBI:33019"/>
        <dbReference type="ChEBI" id="CHEBI:57538"/>
        <dbReference type="ChEBI" id="CHEBI:58017"/>
        <dbReference type="EC" id="2.4.2.10"/>
    </reaction>
</comment>
<dbReference type="InterPro" id="IPR004467">
    <property type="entry name" value="Or_phspho_trans_dom"/>
</dbReference>
<dbReference type="PANTHER" id="PTHR19278">
    <property type="entry name" value="OROTATE PHOSPHORIBOSYLTRANSFERASE"/>
    <property type="match status" value="1"/>
</dbReference>
<feature type="binding site" description="in other chain" evidence="6">
    <location>
        <begin position="140"/>
        <end position="148"/>
    </location>
    <ligand>
        <name>5-phospho-alpha-D-ribose 1-diphosphate</name>
        <dbReference type="ChEBI" id="CHEBI:58017"/>
        <note>ligand shared between dimeric partners</note>
    </ligand>
</feature>
<dbReference type="NCBIfam" id="TIGR00336">
    <property type="entry name" value="pyrE"/>
    <property type="match status" value="1"/>
</dbReference>
<feature type="binding site" evidence="6">
    <location>
        <position position="144"/>
    </location>
    <ligand>
        <name>orotate</name>
        <dbReference type="ChEBI" id="CHEBI:30839"/>
    </ligand>
</feature>